<organism evidence="2 3">
    <name type="scientific">Enterococcus diestrammenae</name>
    <dbReference type="NCBI Taxonomy" id="1155073"/>
    <lineage>
        <taxon>Bacteria</taxon>
        <taxon>Bacillati</taxon>
        <taxon>Bacillota</taxon>
        <taxon>Bacilli</taxon>
        <taxon>Lactobacillales</taxon>
        <taxon>Enterococcaceae</taxon>
        <taxon>Enterococcus</taxon>
    </lineage>
</organism>
<reference evidence="2" key="2">
    <citation type="submission" date="2024-02" db="EMBL/GenBank/DDBJ databases">
        <title>The Genome Sequence of Enterococcus diestrammenae JM9A.</title>
        <authorList>
            <person name="Earl A."/>
            <person name="Manson A."/>
            <person name="Gilmore M."/>
            <person name="Sanders J."/>
            <person name="Shea T."/>
            <person name="Howe W."/>
            <person name="Livny J."/>
            <person name="Cuomo C."/>
            <person name="Neafsey D."/>
            <person name="Birren B."/>
        </authorList>
    </citation>
    <scope>NUCLEOTIDE SEQUENCE</scope>
    <source>
        <strain evidence="2">JM9A</strain>
    </source>
</reference>
<gene>
    <name evidence="2" type="ORF">BAU18_001846</name>
</gene>
<protein>
    <submittedName>
        <fullName evidence="2">Uncharacterized protein</fullName>
    </submittedName>
</protein>
<accession>A0ABV0F2H9</accession>
<reference evidence="2" key="1">
    <citation type="submission" date="2016-06" db="EMBL/GenBank/DDBJ databases">
        <authorList>
            <person name="Van Tyne D."/>
        </authorList>
    </citation>
    <scope>NUCLEOTIDE SEQUENCE</scope>
    <source>
        <strain evidence="2">JM9A</strain>
    </source>
</reference>
<evidence type="ECO:0000313" key="2">
    <source>
        <dbReference type="EMBL" id="MEO1782253.1"/>
    </source>
</evidence>
<evidence type="ECO:0000256" key="1">
    <source>
        <dbReference type="SAM" id="MobiDB-lite"/>
    </source>
</evidence>
<name>A0ABV0F2H9_9ENTE</name>
<feature type="region of interest" description="Disordered" evidence="1">
    <location>
        <begin position="37"/>
        <end position="61"/>
    </location>
</feature>
<keyword evidence="3" id="KW-1185">Reference proteome</keyword>
<evidence type="ECO:0000313" key="3">
    <source>
        <dbReference type="Proteomes" id="UP001429357"/>
    </source>
</evidence>
<dbReference type="EMBL" id="MAEI02000001">
    <property type="protein sequence ID" value="MEO1782253.1"/>
    <property type="molecule type" value="Genomic_DNA"/>
</dbReference>
<dbReference type="RefSeq" id="WP_202625845.1">
    <property type="nucleotide sequence ID" value="NZ_MAEI02000001.1"/>
</dbReference>
<dbReference type="Proteomes" id="UP001429357">
    <property type="component" value="Unassembled WGS sequence"/>
</dbReference>
<comment type="caution">
    <text evidence="2">The sequence shown here is derived from an EMBL/GenBank/DDBJ whole genome shotgun (WGS) entry which is preliminary data.</text>
</comment>
<proteinExistence type="predicted"/>
<sequence>MENQGKPISENAFVEFFKGLDENYQRYCIDEIKRKVKKPPDSRLNTKQADSAGMVGDPVSP</sequence>